<organism evidence="1 2">
    <name type="scientific">Synechococcus phage S-H9-1</name>
    <dbReference type="NCBI Taxonomy" id="2783674"/>
    <lineage>
        <taxon>Viruses</taxon>
        <taxon>Duplodnaviria</taxon>
        <taxon>Heunggongvirae</taxon>
        <taxon>Uroviricota</taxon>
        <taxon>Caudoviricetes</taxon>
        <taxon>Pantevenvirales</taxon>
        <taxon>Kyanoviridae</taxon>
        <taxon>Scyllavirus</taxon>
        <taxon>Scyllavirus aitchnine</taxon>
    </lineage>
</organism>
<evidence type="ECO:0000313" key="1">
    <source>
        <dbReference type="EMBL" id="QPB08074.1"/>
    </source>
</evidence>
<accession>A0A873WSM4</accession>
<dbReference type="EMBL" id="MW117966">
    <property type="protein sequence ID" value="QPB08074.1"/>
    <property type="molecule type" value="Genomic_DNA"/>
</dbReference>
<dbReference type="Gene3D" id="2.60.120.620">
    <property type="entry name" value="q2cbj1_9rhob like domain"/>
    <property type="match status" value="1"/>
</dbReference>
<dbReference type="Proteomes" id="UP000663288">
    <property type="component" value="Segment"/>
</dbReference>
<name>A0A873WSM4_9CAUD</name>
<keyword evidence="2" id="KW-1185">Reference proteome</keyword>
<protein>
    <submittedName>
        <fullName evidence="1">Uncharacterized protein</fullName>
    </submittedName>
</protein>
<dbReference type="Pfam" id="PF13759">
    <property type="entry name" value="2OG-FeII_Oxy_5"/>
    <property type="match status" value="1"/>
</dbReference>
<dbReference type="GeneID" id="77945673"/>
<dbReference type="KEGG" id="vg:77945673"/>
<reference evidence="1" key="1">
    <citation type="submission" date="2020-10" db="EMBL/GenBank/DDBJ databases">
        <title>The Isolation and Genome Sequence of a Novel Cyanophage S-H9-1 from the Yellow Sea, China.</title>
        <authorList>
            <person name="Jiang T."/>
        </authorList>
    </citation>
    <scope>NUCLEOTIDE SEQUENCE</scope>
</reference>
<proteinExistence type="predicted"/>
<dbReference type="RefSeq" id="YP_010669490.1">
    <property type="nucleotide sequence ID" value="NC_070961.1"/>
</dbReference>
<evidence type="ECO:0000313" key="2">
    <source>
        <dbReference type="Proteomes" id="UP000663288"/>
    </source>
</evidence>
<sequence length="227" mass="26237">MSIKFFPTNFVSYKEVENHADIKAEILPRILHYAEQYKNKQEYLWDVQSNSKMITTYNSGVDKEIAHIILEKYIRNIAWDPFREVVDYAGVMGFNDAGVTNLWWNYYNPGDYGELHCHSNGAPGTPNYSAVYFLDLQEENTLEFYSPFLSSSHPIKGTTHYMNTKDITEGMVCIFPSTLLHQVKPVTKRRITLSYNISCRFPFMDANMDVYPTDPSVVRPTRGWGVS</sequence>
<dbReference type="InterPro" id="IPR012668">
    <property type="entry name" value="CHP02466"/>
</dbReference>